<dbReference type="FunFam" id="3.40.50.300:FF:000120">
    <property type="entry name" value="ATP-dependent chaperone ClpB"/>
    <property type="match status" value="1"/>
</dbReference>
<dbReference type="PANTHER" id="PTHR11638:SF18">
    <property type="entry name" value="HEAT SHOCK PROTEIN 104"/>
    <property type="match status" value="1"/>
</dbReference>
<dbReference type="InterPro" id="IPR003593">
    <property type="entry name" value="AAA+_ATPase"/>
</dbReference>
<dbReference type="InterPro" id="IPR001270">
    <property type="entry name" value="ClpA/B"/>
</dbReference>
<keyword evidence="3 7" id="KW-0547">Nucleotide-binding</keyword>
<dbReference type="InterPro" id="IPR028299">
    <property type="entry name" value="ClpA/B_CS2"/>
</dbReference>
<dbReference type="SMART" id="SM01086">
    <property type="entry name" value="ClpB_D2-small"/>
    <property type="match status" value="1"/>
</dbReference>
<dbReference type="Pfam" id="PF07724">
    <property type="entry name" value="AAA_2"/>
    <property type="match status" value="1"/>
</dbReference>
<dbReference type="GO" id="GO:0016887">
    <property type="term" value="F:ATP hydrolysis activity"/>
    <property type="evidence" value="ECO:0007669"/>
    <property type="project" value="InterPro"/>
</dbReference>
<dbReference type="GO" id="GO:0005737">
    <property type="term" value="C:cytoplasm"/>
    <property type="evidence" value="ECO:0007669"/>
    <property type="project" value="TreeGrafter"/>
</dbReference>
<evidence type="ECO:0000256" key="8">
    <source>
        <dbReference type="SAM" id="Coils"/>
    </source>
</evidence>
<protein>
    <submittedName>
        <fullName evidence="10">ATP-dependent chaperone ClpB</fullName>
    </submittedName>
</protein>
<dbReference type="GO" id="GO:0005524">
    <property type="term" value="F:ATP binding"/>
    <property type="evidence" value="ECO:0007669"/>
    <property type="project" value="UniProtKB-KW"/>
</dbReference>
<dbReference type="PROSITE" id="PS00870">
    <property type="entry name" value="CLPAB_1"/>
    <property type="match status" value="1"/>
</dbReference>
<dbReference type="CDD" id="cd00009">
    <property type="entry name" value="AAA"/>
    <property type="match status" value="1"/>
</dbReference>
<dbReference type="Pfam" id="PF17871">
    <property type="entry name" value="AAA_lid_9"/>
    <property type="match status" value="1"/>
</dbReference>
<dbReference type="EMBL" id="GG745343">
    <property type="protein sequence ID" value="KNE63904.1"/>
    <property type="molecule type" value="Genomic_DNA"/>
</dbReference>
<dbReference type="AlphaFoldDB" id="A0A0L0SNE4"/>
<evidence type="ECO:0000256" key="7">
    <source>
        <dbReference type="RuleBase" id="RU004432"/>
    </source>
</evidence>
<dbReference type="SMART" id="SM00382">
    <property type="entry name" value="AAA"/>
    <property type="match status" value="2"/>
</dbReference>
<evidence type="ECO:0000313" key="10">
    <source>
        <dbReference type="EMBL" id="KNE63904.1"/>
    </source>
</evidence>
<dbReference type="InterPro" id="IPR003959">
    <property type="entry name" value="ATPase_AAA_core"/>
</dbReference>
<feature type="coiled-coil region" evidence="8">
    <location>
        <begin position="413"/>
        <end position="494"/>
    </location>
</feature>
<evidence type="ECO:0000256" key="4">
    <source>
        <dbReference type="ARBA" id="ARBA00022840"/>
    </source>
</evidence>
<dbReference type="InterPro" id="IPR050130">
    <property type="entry name" value="ClpA_ClpB"/>
</dbReference>
<dbReference type="FunFam" id="3.40.50.300:FF:000025">
    <property type="entry name" value="ATP-dependent Clp protease subunit"/>
    <property type="match status" value="1"/>
</dbReference>
<evidence type="ECO:0000256" key="3">
    <source>
        <dbReference type="ARBA" id="ARBA00022741"/>
    </source>
</evidence>
<accession>A0A0L0SNE4</accession>
<proteinExistence type="inferred from homology"/>
<dbReference type="SUPFAM" id="SSF52540">
    <property type="entry name" value="P-loop containing nucleoside triphosphate hydrolases"/>
    <property type="match status" value="2"/>
</dbReference>
<organism evidence="10 11">
    <name type="scientific">Allomyces macrogynus (strain ATCC 38327)</name>
    <name type="common">Allomyces javanicus var. macrogynus</name>
    <dbReference type="NCBI Taxonomy" id="578462"/>
    <lineage>
        <taxon>Eukaryota</taxon>
        <taxon>Fungi</taxon>
        <taxon>Fungi incertae sedis</taxon>
        <taxon>Blastocladiomycota</taxon>
        <taxon>Blastocladiomycetes</taxon>
        <taxon>Blastocladiales</taxon>
        <taxon>Blastocladiaceae</taxon>
        <taxon>Allomyces</taxon>
    </lineage>
</organism>
<dbReference type="eggNOG" id="KOG1051">
    <property type="taxonomic scope" value="Eukaryota"/>
</dbReference>
<evidence type="ECO:0000256" key="6">
    <source>
        <dbReference type="PROSITE-ProRule" id="PRU01251"/>
    </source>
</evidence>
<dbReference type="PRINTS" id="PR00300">
    <property type="entry name" value="CLPPROTEASEA"/>
</dbReference>
<keyword evidence="11" id="KW-1185">Reference proteome</keyword>
<dbReference type="CDD" id="cd19499">
    <property type="entry name" value="RecA-like_ClpB_Hsp104-like"/>
    <property type="match status" value="1"/>
</dbReference>
<evidence type="ECO:0000256" key="1">
    <source>
        <dbReference type="ARBA" id="ARBA00008675"/>
    </source>
</evidence>
<dbReference type="GO" id="GO:0034605">
    <property type="term" value="P:cellular response to heat"/>
    <property type="evidence" value="ECO:0007669"/>
    <property type="project" value="TreeGrafter"/>
</dbReference>
<dbReference type="OMA" id="ERMKAVM"/>
<dbReference type="OrthoDB" id="47330at2759"/>
<keyword evidence="4 7" id="KW-0067">ATP-binding</keyword>
<keyword evidence="2 6" id="KW-0677">Repeat</keyword>
<dbReference type="InterPro" id="IPR036628">
    <property type="entry name" value="Clp_N_dom_sf"/>
</dbReference>
<dbReference type="SUPFAM" id="SSF81923">
    <property type="entry name" value="Double Clp-N motif"/>
    <property type="match status" value="1"/>
</dbReference>
<dbReference type="Pfam" id="PF02861">
    <property type="entry name" value="Clp_N"/>
    <property type="match status" value="1"/>
</dbReference>
<sequence length="941" mass="104038">MSFNADSLTDKTAKVLQAAIESAREFEHVQLYPAHLACALLDDPDAFFRNVLAKAGADATSVERALRRAVNKLPAQSPPPEQLSLAPATHKVLKAAQDLQKRQKDSHVAVDHVLLALLEVDNDVKAAITAGGSTVKAIENAVAGIRGNRRVESKSGDETYEALSKYAIDLVALCEQGKLDPVLGRDDEIRRVIQVLSRRTKSNPVLIGAPGTGKTAIVEGLAHRIVRRDVPQNLQCKIYALDMGALVAGAKYRGEFEERLKAVLKEVKDSDGQIILFIDEIHTVLGAGKGEGSMDAANLLKPMLARGELRCIGATTLDEYKKYVEKDPAFERRFQQVFVGEPSVPDTVSILRGLKNRYESHHGVRILDSAIVAAAQLSARYITNRFLPDKAIDLLDEACAHVRVQLDSQPEIIDQLERRYLQLEIEQTALAKEQDDPTIQERRDRVNEEMARIQDELKPLKAKYAREKGSVDQIRALTQKLEDLKNKAEIAKRRGDVATAADIEYYALPDVEKRLAEIVAAKRARDQEQAFHGDSMGADAGGSMLQEVVTAEHINQIVARWTGIPVSKLSKSQADRLLHLEQELHKRVVGQEEAIKAIADAVIRSRAGLARPTQPTGSFLFLGPTGTGKTETAKALAEQLFDDDKHILRIDMSEYMEQHAVARLIGSPPGYVGHEEGGQLTEAVRRRPYNVVLFDEVEKAHPQVLNVLLQVLDDGRLTDGKGVLVDFTNCILILTSNLGSHHLAEMMASASMMETDAGSVPPTIPQAIRDRVMQDVKRHFRPEFLNRLDDVVLFRPLGKSDLRGIARRQLETVRARLKQRHISLEVTDAAIDVILRDAWDPQYGGRPVRRYLEHEVVTHLSKLIVANQLSDYMQVTVDADPTGTHLTYAVTGTRPGSVSGSAQGSPYMTRRQVPTAGNMRTAAGAYRGYKPEEQDVDMDMD</sequence>
<evidence type="ECO:0000256" key="2">
    <source>
        <dbReference type="ARBA" id="ARBA00022737"/>
    </source>
</evidence>
<dbReference type="PROSITE" id="PS51903">
    <property type="entry name" value="CLP_R"/>
    <property type="match status" value="1"/>
</dbReference>
<dbReference type="Proteomes" id="UP000054350">
    <property type="component" value="Unassembled WGS sequence"/>
</dbReference>
<dbReference type="InterPro" id="IPR019489">
    <property type="entry name" value="Clp_ATPase_C"/>
</dbReference>
<gene>
    <name evidence="10" type="ORF">AMAG_08965</name>
</gene>
<keyword evidence="5 7" id="KW-0143">Chaperone</keyword>
<keyword evidence="8" id="KW-0175">Coiled coil</keyword>
<evidence type="ECO:0000313" key="11">
    <source>
        <dbReference type="Proteomes" id="UP000054350"/>
    </source>
</evidence>
<dbReference type="InterPro" id="IPR004176">
    <property type="entry name" value="Clp_R_N"/>
</dbReference>
<dbReference type="InterPro" id="IPR018368">
    <property type="entry name" value="ClpA/B_CS1"/>
</dbReference>
<reference evidence="11" key="2">
    <citation type="submission" date="2009-11" db="EMBL/GenBank/DDBJ databases">
        <title>The Genome Sequence of Allomyces macrogynus strain ATCC 38327.</title>
        <authorList>
            <consortium name="The Broad Institute Genome Sequencing Platform"/>
            <person name="Russ C."/>
            <person name="Cuomo C."/>
            <person name="Shea T."/>
            <person name="Young S.K."/>
            <person name="Zeng Q."/>
            <person name="Koehrsen M."/>
            <person name="Haas B."/>
            <person name="Borodovsky M."/>
            <person name="Guigo R."/>
            <person name="Alvarado L."/>
            <person name="Berlin A."/>
            <person name="Borenstein D."/>
            <person name="Chen Z."/>
            <person name="Engels R."/>
            <person name="Freedman E."/>
            <person name="Gellesch M."/>
            <person name="Goldberg J."/>
            <person name="Griggs A."/>
            <person name="Gujja S."/>
            <person name="Heiman D."/>
            <person name="Hepburn T."/>
            <person name="Howarth C."/>
            <person name="Jen D."/>
            <person name="Larson L."/>
            <person name="Lewis B."/>
            <person name="Mehta T."/>
            <person name="Park D."/>
            <person name="Pearson M."/>
            <person name="Roberts A."/>
            <person name="Saif S."/>
            <person name="Shenoy N."/>
            <person name="Sisk P."/>
            <person name="Stolte C."/>
            <person name="Sykes S."/>
            <person name="Walk T."/>
            <person name="White J."/>
            <person name="Yandava C."/>
            <person name="Burger G."/>
            <person name="Gray M.W."/>
            <person name="Holland P.W.H."/>
            <person name="King N."/>
            <person name="Lang F.B.F."/>
            <person name="Roger A.J."/>
            <person name="Ruiz-Trillo I."/>
            <person name="Lander E."/>
            <person name="Nusbaum C."/>
        </authorList>
    </citation>
    <scope>NUCLEOTIDE SEQUENCE [LARGE SCALE GENOMIC DNA]</scope>
    <source>
        <strain evidence="11">ATCC 38327</strain>
    </source>
</reference>
<dbReference type="InterPro" id="IPR041546">
    <property type="entry name" value="ClpA/ClpB_AAA_lid"/>
</dbReference>
<dbReference type="VEuPathDB" id="FungiDB:AMAG_08965"/>
<evidence type="ECO:0000256" key="5">
    <source>
        <dbReference type="ARBA" id="ARBA00023186"/>
    </source>
</evidence>
<dbReference type="Pfam" id="PF10431">
    <property type="entry name" value="ClpB_D2-small"/>
    <property type="match status" value="1"/>
</dbReference>
<dbReference type="PANTHER" id="PTHR11638">
    <property type="entry name" value="ATP-DEPENDENT CLP PROTEASE"/>
    <property type="match status" value="1"/>
</dbReference>
<dbReference type="Gene3D" id="1.10.8.60">
    <property type="match status" value="1"/>
</dbReference>
<dbReference type="STRING" id="578462.A0A0L0SNE4"/>
<dbReference type="Gene3D" id="1.10.1780.10">
    <property type="entry name" value="Clp, N-terminal domain"/>
    <property type="match status" value="1"/>
</dbReference>
<dbReference type="Pfam" id="PF00004">
    <property type="entry name" value="AAA"/>
    <property type="match status" value="1"/>
</dbReference>
<dbReference type="GO" id="GO:0043335">
    <property type="term" value="P:protein unfolding"/>
    <property type="evidence" value="ECO:0007669"/>
    <property type="project" value="UniProtKB-ARBA"/>
</dbReference>
<dbReference type="Gene3D" id="3.40.50.300">
    <property type="entry name" value="P-loop containing nucleotide triphosphate hydrolases"/>
    <property type="match status" value="3"/>
</dbReference>
<dbReference type="FunFam" id="3.40.50.300:FF:000010">
    <property type="entry name" value="Chaperone clpB 1, putative"/>
    <property type="match status" value="1"/>
</dbReference>
<name>A0A0L0SNE4_ALLM3</name>
<feature type="domain" description="Clp R" evidence="9">
    <location>
        <begin position="5"/>
        <end position="148"/>
    </location>
</feature>
<comment type="similarity">
    <text evidence="1 7">Belongs to the ClpA/ClpB family.</text>
</comment>
<dbReference type="InterPro" id="IPR027417">
    <property type="entry name" value="P-loop_NTPase"/>
</dbReference>
<dbReference type="PROSITE" id="PS00871">
    <property type="entry name" value="CLPAB_2"/>
    <property type="match status" value="1"/>
</dbReference>
<reference evidence="10 11" key="1">
    <citation type="submission" date="2009-11" db="EMBL/GenBank/DDBJ databases">
        <title>Annotation of Allomyces macrogynus ATCC 38327.</title>
        <authorList>
            <consortium name="The Broad Institute Genome Sequencing Platform"/>
            <person name="Russ C."/>
            <person name="Cuomo C."/>
            <person name="Burger G."/>
            <person name="Gray M.W."/>
            <person name="Holland P.W.H."/>
            <person name="King N."/>
            <person name="Lang F.B.F."/>
            <person name="Roger A.J."/>
            <person name="Ruiz-Trillo I."/>
            <person name="Young S.K."/>
            <person name="Zeng Q."/>
            <person name="Gargeya S."/>
            <person name="Fitzgerald M."/>
            <person name="Haas B."/>
            <person name="Abouelleil A."/>
            <person name="Alvarado L."/>
            <person name="Arachchi H.M."/>
            <person name="Berlin A."/>
            <person name="Chapman S.B."/>
            <person name="Gearin G."/>
            <person name="Goldberg J."/>
            <person name="Griggs A."/>
            <person name="Gujja S."/>
            <person name="Hansen M."/>
            <person name="Heiman D."/>
            <person name="Howarth C."/>
            <person name="Larimer J."/>
            <person name="Lui A."/>
            <person name="MacDonald P.J.P."/>
            <person name="McCowen C."/>
            <person name="Montmayeur A."/>
            <person name="Murphy C."/>
            <person name="Neiman D."/>
            <person name="Pearson M."/>
            <person name="Priest M."/>
            <person name="Roberts A."/>
            <person name="Saif S."/>
            <person name="Shea T."/>
            <person name="Sisk P."/>
            <person name="Stolte C."/>
            <person name="Sykes S."/>
            <person name="Wortman J."/>
            <person name="Nusbaum C."/>
            <person name="Birren B."/>
        </authorList>
    </citation>
    <scope>NUCLEOTIDE SEQUENCE [LARGE SCALE GENOMIC DNA]</scope>
    <source>
        <strain evidence="10 11">ATCC 38327</strain>
    </source>
</reference>
<evidence type="ECO:0000259" key="9">
    <source>
        <dbReference type="PROSITE" id="PS51903"/>
    </source>
</evidence>